<dbReference type="SUPFAM" id="SSF110849">
    <property type="entry name" value="ParB/Sulfiredoxin"/>
    <property type="match status" value="1"/>
</dbReference>
<dbReference type="EMBL" id="FOPK01000054">
    <property type="protein sequence ID" value="SFH74772.1"/>
    <property type="molecule type" value="Genomic_DNA"/>
</dbReference>
<accession>A0AAE8HYB3</accession>
<dbReference type="SUPFAM" id="SSF109709">
    <property type="entry name" value="KorB DNA-binding domain-like"/>
    <property type="match status" value="1"/>
</dbReference>
<dbReference type="InterPro" id="IPR037972">
    <property type="entry name" value="RepB_N"/>
</dbReference>
<dbReference type="NCBIfam" id="TIGR00180">
    <property type="entry name" value="parB_part"/>
    <property type="match status" value="1"/>
</dbReference>
<dbReference type="Pfam" id="PF02195">
    <property type="entry name" value="ParB_N"/>
    <property type="match status" value="1"/>
</dbReference>
<gene>
    <name evidence="4" type="ORF">MCBMB27_05770</name>
    <name evidence="5" type="ORF">SAMN05192567_1548</name>
</gene>
<dbReference type="GO" id="GO:0007059">
    <property type="term" value="P:chromosome segregation"/>
    <property type="evidence" value="ECO:0007669"/>
    <property type="project" value="TreeGrafter"/>
</dbReference>
<keyword evidence="6" id="KW-1185">Reference proteome</keyword>
<evidence type="ECO:0000313" key="7">
    <source>
        <dbReference type="Proteomes" id="UP000199140"/>
    </source>
</evidence>
<protein>
    <submittedName>
        <fullName evidence="5">ParB family protein</fullName>
    </submittedName>
    <submittedName>
        <fullName evidence="4">Replication protein B</fullName>
    </submittedName>
</protein>
<geneLocation type="plasmid" evidence="4 6">
    <name>CBMB27-p1</name>
</geneLocation>
<dbReference type="AlphaFoldDB" id="A0AAE8HYB3"/>
<dbReference type="Proteomes" id="UP000185487">
    <property type="component" value="Plasmid CBMB27-p1"/>
</dbReference>
<proteinExistence type="inferred from homology"/>
<dbReference type="InterPro" id="IPR036086">
    <property type="entry name" value="ParB/Sulfiredoxin_sf"/>
</dbReference>
<dbReference type="Pfam" id="PF07506">
    <property type="entry name" value="RepB"/>
    <property type="match status" value="1"/>
</dbReference>
<comment type="similarity">
    <text evidence="1">Belongs to the ParB family.</text>
</comment>
<evidence type="ECO:0000256" key="1">
    <source>
        <dbReference type="ARBA" id="ARBA00006295"/>
    </source>
</evidence>
<dbReference type="Gene3D" id="1.10.10.2830">
    <property type="match status" value="1"/>
</dbReference>
<dbReference type="GO" id="GO:0003677">
    <property type="term" value="F:DNA binding"/>
    <property type="evidence" value="ECO:0007669"/>
    <property type="project" value="InterPro"/>
</dbReference>
<name>A0AAE8HYB3_9HYPH</name>
<dbReference type="GO" id="GO:0005694">
    <property type="term" value="C:chromosome"/>
    <property type="evidence" value="ECO:0007669"/>
    <property type="project" value="TreeGrafter"/>
</dbReference>
<dbReference type="InterPro" id="IPR003115">
    <property type="entry name" value="ParB_N"/>
</dbReference>
<evidence type="ECO:0000313" key="5">
    <source>
        <dbReference type="EMBL" id="SFH74772.1"/>
    </source>
</evidence>
<dbReference type="InterPro" id="IPR011111">
    <property type="entry name" value="Plasmid_RepB"/>
</dbReference>
<dbReference type="PANTHER" id="PTHR33375:SF1">
    <property type="entry name" value="CHROMOSOME-PARTITIONING PROTEIN PARB-RELATED"/>
    <property type="match status" value="1"/>
</dbReference>
<dbReference type="InterPro" id="IPR017819">
    <property type="entry name" value="Plasmid_partition_RepB"/>
</dbReference>
<dbReference type="Proteomes" id="UP000199140">
    <property type="component" value="Unassembled WGS sequence"/>
</dbReference>
<evidence type="ECO:0000313" key="4">
    <source>
        <dbReference type="EMBL" id="APT35061.1"/>
    </source>
</evidence>
<evidence type="ECO:0000313" key="6">
    <source>
        <dbReference type="Proteomes" id="UP000185487"/>
    </source>
</evidence>
<dbReference type="PANTHER" id="PTHR33375">
    <property type="entry name" value="CHROMOSOME-PARTITIONING PROTEIN PARB-RELATED"/>
    <property type="match status" value="1"/>
</dbReference>
<reference evidence="5 7" key="2">
    <citation type="submission" date="2016-10" db="EMBL/GenBank/DDBJ databases">
        <authorList>
            <person name="Varghese N."/>
            <person name="Submissions S."/>
        </authorList>
    </citation>
    <scope>NUCLEOTIDE SEQUENCE [LARGE SCALE GENOMIC DNA]</scope>
    <source>
        <strain evidence="5 7">CBMB27</strain>
    </source>
</reference>
<feature type="domain" description="ParB-like N-terminal" evidence="3">
    <location>
        <begin position="83"/>
        <end position="174"/>
    </location>
</feature>
<organism evidence="5 7">
    <name type="scientific">Methylobacterium phyllosphaerae</name>
    <dbReference type="NCBI Taxonomy" id="418223"/>
    <lineage>
        <taxon>Bacteria</taxon>
        <taxon>Pseudomonadati</taxon>
        <taxon>Pseudomonadota</taxon>
        <taxon>Alphaproteobacteria</taxon>
        <taxon>Hyphomicrobiales</taxon>
        <taxon>Methylobacteriaceae</taxon>
        <taxon>Methylobacterium</taxon>
    </lineage>
</organism>
<dbReference type="EMBL" id="CP015368">
    <property type="protein sequence ID" value="APT35061.1"/>
    <property type="molecule type" value="Genomic_DNA"/>
</dbReference>
<feature type="compositionally biased region" description="Low complexity" evidence="2">
    <location>
        <begin position="14"/>
        <end position="30"/>
    </location>
</feature>
<keyword evidence="4" id="KW-0614">Plasmid</keyword>
<dbReference type="KEGG" id="mphy:MCBMB27_05770"/>
<dbReference type="CDD" id="cd16405">
    <property type="entry name" value="RepB_like_N"/>
    <property type="match status" value="1"/>
</dbReference>
<sequence length="340" mass="37082">MGEGGLSRKALFTSLPPAAASDAPKPAVSAQPPSRTRPLMGSAGLIPDAQPVGAVGKSLSEMSERAKRAEEIERRLTAGQTIVELDPDLIDPSFVADRMEIAPEALKSLREKIEANGQLNPIMVRPHPEVAGRYQVAFGHRRLRAIKDIGREVRAVVREMSDEELVIAQGQENHEREDLSYIEKCVFASRLEQRGFSRATIMSALSVYKSDLSNMLSVAKIPEGVIEAIGPAPGTGRRGWIELAGLVDDHTVAINRAIRNADFASMDSDSRFKAVLTATKAAPDRASTEVWMSKGKPLAKVTLGGNKVALSIDRKKSPEFADFVLNRLRDLYQEFEATRS</sequence>
<feature type="region of interest" description="Disordered" evidence="2">
    <location>
        <begin position="1"/>
        <end position="48"/>
    </location>
</feature>
<evidence type="ECO:0000256" key="2">
    <source>
        <dbReference type="SAM" id="MobiDB-lite"/>
    </source>
</evidence>
<dbReference type="Gene3D" id="3.90.1530.30">
    <property type="match status" value="1"/>
</dbReference>
<dbReference type="NCBIfam" id="TIGR03454">
    <property type="entry name" value="partition_RepB"/>
    <property type="match status" value="1"/>
</dbReference>
<dbReference type="SMART" id="SM00470">
    <property type="entry name" value="ParB"/>
    <property type="match status" value="1"/>
</dbReference>
<reference evidence="4 6" key="1">
    <citation type="submission" date="2016-04" db="EMBL/GenBank/DDBJ databases">
        <title>Complete genome sequencing and analysis of CBMB27, Methylobacterium phyllosphaerae isolated from leaf tissues of rice (Oryza sativa L.).</title>
        <authorList>
            <person name="Lee Y."/>
            <person name="Hwangbo K."/>
            <person name="Chung H."/>
            <person name="Yoo J."/>
            <person name="Kim K.Y."/>
            <person name="Sa T.M."/>
            <person name="Um Y."/>
            <person name="Madhaiyan M."/>
        </authorList>
    </citation>
    <scope>NUCLEOTIDE SEQUENCE [LARGE SCALE GENOMIC DNA]</scope>
    <source>
        <strain evidence="4 6">CBMB27</strain>
        <plasmid evidence="4 6">CBMB27-p1</plasmid>
    </source>
</reference>
<dbReference type="InterPro" id="IPR004437">
    <property type="entry name" value="ParB/RepB/Spo0J"/>
</dbReference>
<dbReference type="InterPro" id="IPR050336">
    <property type="entry name" value="Chromosome_partition/occlusion"/>
</dbReference>
<evidence type="ECO:0000259" key="3">
    <source>
        <dbReference type="SMART" id="SM00470"/>
    </source>
</evidence>